<sequence>MKDILLLLIWASFLKIFICYSPKNVITVSPRRNNISPPSIVITLNKPNIKDNYDINEKKKNLEEQNKIEDIISTVQHLIYNIDDYKSEMSDQYTKESLGLNTNIEILNANDENVLNLLLNSKDDTLINEKKKKKTAPIIITYPQPLSEDEIIYYEKYKHLMENKKKTRNLLLKVAHLEKLSLIKSTNKKESIKELEDTINIIEKSISRLHIIEEMLEELSYEPTQNEDKNTKKLKTKREYLTEKINVLNKKVEKLKLMNY</sequence>
<evidence type="ECO:0000256" key="1">
    <source>
        <dbReference type="SAM" id="SignalP"/>
    </source>
</evidence>
<accession>A0A060RVJ0</accession>
<name>A0A060RVJ0_PLARE</name>
<dbReference type="AlphaFoldDB" id="A0A060RVJ0"/>
<feature type="signal peptide" evidence="1">
    <location>
        <begin position="1"/>
        <end position="19"/>
    </location>
</feature>
<evidence type="ECO:0000313" key="3">
    <source>
        <dbReference type="Proteomes" id="UP000027581"/>
    </source>
</evidence>
<keyword evidence="3" id="KW-1185">Reference proteome</keyword>
<proteinExistence type="predicted"/>
<feature type="chain" id="PRO_5001586908" description="Fam-b protein" evidence="1">
    <location>
        <begin position="20"/>
        <end position="260"/>
    </location>
</feature>
<dbReference type="Proteomes" id="UP000027581">
    <property type="component" value="Unassembled WGS sequence"/>
</dbReference>
<reference evidence="2" key="1">
    <citation type="submission" date="2014-01" db="EMBL/GenBank/DDBJ databases">
        <authorList>
            <person name="Aslett M."/>
        </authorList>
    </citation>
    <scope>NUCLEOTIDE SEQUENCE</scope>
    <source>
        <strain evidence="2">CDC</strain>
    </source>
</reference>
<protein>
    <recommendedName>
        <fullName evidence="4">Fam-b protein</fullName>
    </recommendedName>
</protein>
<dbReference type="VEuPathDB" id="PlasmoDB:PRCDC_1220400"/>
<organism evidence="2 3">
    <name type="scientific">Plasmodium reichenowi</name>
    <dbReference type="NCBI Taxonomy" id="5854"/>
    <lineage>
        <taxon>Eukaryota</taxon>
        <taxon>Sar</taxon>
        <taxon>Alveolata</taxon>
        <taxon>Apicomplexa</taxon>
        <taxon>Aconoidasida</taxon>
        <taxon>Haemosporida</taxon>
        <taxon>Plasmodiidae</taxon>
        <taxon>Plasmodium</taxon>
        <taxon>Plasmodium (Laverania)</taxon>
    </lineage>
</organism>
<dbReference type="PhylomeDB" id="A0A060RVJ0"/>
<dbReference type="EMBL" id="HG810773">
    <property type="protein sequence ID" value="CDO65488.1"/>
    <property type="molecule type" value="Genomic_DNA"/>
</dbReference>
<dbReference type="VEuPathDB" id="PlasmoDB:PRG01_1224400"/>
<reference evidence="2" key="2">
    <citation type="submission" date="2014-05" db="EMBL/GenBank/DDBJ databases">
        <title>The genome sequences of chimpanzee malaria parasites reveal the path to human adaptation.</title>
        <authorList>
            <person name="Otto T.D."/>
            <person name="Rayner J.C."/>
            <person name="Boehme U."/>
            <person name="Pain A."/>
            <person name="Spottiswoode N."/>
            <person name="Sanders M."/>
            <person name="Quail M."/>
            <person name="Ollomo B."/>
            <person name="Renaud F."/>
            <person name="Thomas A.W."/>
            <person name="Prugnolle F."/>
            <person name="Conway D.J."/>
            <person name="Newbold C."/>
            <person name="Berriman M."/>
        </authorList>
    </citation>
    <scope>NUCLEOTIDE SEQUENCE [LARGE SCALE GENOMIC DNA]</scope>
    <source>
        <strain evidence="2">CDC</strain>
    </source>
</reference>
<keyword evidence="1" id="KW-0732">Signal</keyword>
<evidence type="ECO:0000313" key="2">
    <source>
        <dbReference type="EMBL" id="CDO65488.1"/>
    </source>
</evidence>
<gene>
    <name evidence="2" type="ORF">PRCDC_1220400</name>
</gene>
<evidence type="ECO:0008006" key="4">
    <source>
        <dbReference type="Google" id="ProtNLM"/>
    </source>
</evidence>